<dbReference type="SUPFAM" id="SSF51197">
    <property type="entry name" value="Clavaminate synthase-like"/>
    <property type="match status" value="1"/>
</dbReference>
<keyword evidence="2" id="KW-1185">Reference proteome</keyword>
<dbReference type="Proteomes" id="UP001237011">
    <property type="component" value="Chromosome"/>
</dbReference>
<accession>A0ABY9HBI8</accession>
<dbReference type="RefSeq" id="WP_305938381.1">
    <property type="nucleotide sequence ID" value="NZ_CP132191.1"/>
</dbReference>
<gene>
    <name evidence="1" type="ORF">Q8852_02330</name>
</gene>
<evidence type="ECO:0000313" key="1">
    <source>
        <dbReference type="EMBL" id="WLP85959.1"/>
    </source>
</evidence>
<organism evidence="1 2">
    <name type="scientific">Mycoplasma seminis</name>
    <dbReference type="NCBI Taxonomy" id="512749"/>
    <lineage>
        <taxon>Bacteria</taxon>
        <taxon>Bacillati</taxon>
        <taxon>Mycoplasmatota</taxon>
        <taxon>Mollicutes</taxon>
        <taxon>Mycoplasmataceae</taxon>
        <taxon>Mycoplasma</taxon>
    </lineage>
</organism>
<dbReference type="Pfam" id="PF04074">
    <property type="entry name" value="DUF386"/>
    <property type="match status" value="1"/>
</dbReference>
<dbReference type="InterPro" id="IPR037012">
    <property type="entry name" value="NanQ/TabA/YiaL_sf"/>
</dbReference>
<dbReference type="NCBIfam" id="TIGR00022">
    <property type="entry name" value="YhcH/YjgK/YiaL family protein"/>
    <property type="match status" value="1"/>
</dbReference>
<dbReference type="InterPro" id="IPR004375">
    <property type="entry name" value="NanQ/TabA/YiaL"/>
</dbReference>
<sequence length="153" mass="18164">MIFDKLENIKKYNFKNDVLQNALELALKGNMEECSHGVHQFSDDIKLVKRNFSPLYQENYGEMHDYTIDIHVFYQDDEIIYFDPEPKYTQSDILDINKENDVFYIKASQYQNKVRLTKGTFALFFPGELHKITFANESLESKDKIIIKVKYQD</sequence>
<reference evidence="1" key="1">
    <citation type="submission" date="2023-08" db="EMBL/GenBank/DDBJ databases">
        <title>Complete genome sequence of Mycoplasma seminis 2200.</title>
        <authorList>
            <person name="Spergser J."/>
        </authorList>
    </citation>
    <scope>NUCLEOTIDE SEQUENCE [LARGE SCALE GENOMIC DNA]</scope>
    <source>
        <strain evidence="1">2200</strain>
    </source>
</reference>
<name>A0ABY9HBI8_9MOLU</name>
<dbReference type="PANTHER" id="PTHR34986">
    <property type="entry name" value="EVOLVED BETA-GALACTOSIDASE SUBUNIT BETA"/>
    <property type="match status" value="1"/>
</dbReference>
<evidence type="ECO:0000313" key="2">
    <source>
        <dbReference type="Proteomes" id="UP001237011"/>
    </source>
</evidence>
<dbReference type="PANTHER" id="PTHR34986:SF1">
    <property type="entry name" value="PROTEIN YIAL"/>
    <property type="match status" value="1"/>
</dbReference>
<dbReference type="Gene3D" id="2.60.120.370">
    <property type="entry name" value="YhcH/YjgK/YiaL"/>
    <property type="match status" value="1"/>
</dbReference>
<protein>
    <submittedName>
        <fullName evidence="1">YhcH/YjgK/YiaL family protein</fullName>
    </submittedName>
</protein>
<dbReference type="EMBL" id="CP132191">
    <property type="protein sequence ID" value="WLP85959.1"/>
    <property type="molecule type" value="Genomic_DNA"/>
</dbReference>
<proteinExistence type="predicted"/>